<dbReference type="AlphaFoldDB" id="A0AAV5KWE9"/>
<gene>
    <name evidence="1" type="ORF">SLEP1_g37994</name>
</gene>
<comment type="caution">
    <text evidence="1">The sequence shown here is derived from an EMBL/GenBank/DDBJ whole genome shotgun (WGS) entry which is preliminary data.</text>
</comment>
<dbReference type="Proteomes" id="UP001054252">
    <property type="component" value="Unassembled WGS sequence"/>
</dbReference>
<evidence type="ECO:0000313" key="2">
    <source>
        <dbReference type="Proteomes" id="UP001054252"/>
    </source>
</evidence>
<name>A0AAV5KWE9_9ROSI</name>
<organism evidence="1 2">
    <name type="scientific">Rubroshorea leprosula</name>
    <dbReference type="NCBI Taxonomy" id="152421"/>
    <lineage>
        <taxon>Eukaryota</taxon>
        <taxon>Viridiplantae</taxon>
        <taxon>Streptophyta</taxon>
        <taxon>Embryophyta</taxon>
        <taxon>Tracheophyta</taxon>
        <taxon>Spermatophyta</taxon>
        <taxon>Magnoliopsida</taxon>
        <taxon>eudicotyledons</taxon>
        <taxon>Gunneridae</taxon>
        <taxon>Pentapetalae</taxon>
        <taxon>rosids</taxon>
        <taxon>malvids</taxon>
        <taxon>Malvales</taxon>
        <taxon>Dipterocarpaceae</taxon>
        <taxon>Rubroshorea</taxon>
    </lineage>
</organism>
<reference evidence="1 2" key="1">
    <citation type="journal article" date="2021" name="Commun. Biol.">
        <title>The genome of Shorea leprosula (Dipterocarpaceae) highlights the ecological relevance of drought in aseasonal tropical rainforests.</title>
        <authorList>
            <person name="Ng K.K.S."/>
            <person name="Kobayashi M.J."/>
            <person name="Fawcett J.A."/>
            <person name="Hatakeyama M."/>
            <person name="Paape T."/>
            <person name="Ng C.H."/>
            <person name="Ang C.C."/>
            <person name="Tnah L.H."/>
            <person name="Lee C.T."/>
            <person name="Nishiyama T."/>
            <person name="Sese J."/>
            <person name="O'Brien M.J."/>
            <person name="Copetti D."/>
            <person name="Mohd Noor M.I."/>
            <person name="Ong R.C."/>
            <person name="Putra M."/>
            <person name="Sireger I.Z."/>
            <person name="Indrioko S."/>
            <person name="Kosugi Y."/>
            <person name="Izuno A."/>
            <person name="Isagi Y."/>
            <person name="Lee S.L."/>
            <person name="Shimizu K.K."/>
        </authorList>
    </citation>
    <scope>NUCLEOTIDE SEQUENCE [LARGE SCALE GENOMIC DNA]</scope>
    <source>
        <strain evidence="1">214</strain>
    </source>
</reference>
<keyword evidence="2" id="KW-1185">Reference proteome</keyword>
<evidence type="ECO:0000313" key="1">
    <source>
        <dbReference type="EMBL" id="GKV29014.1"/>
    </source>
</evidence>
<accession>A0AAV5KWE9</accession>
<dbReference type="EMBL" id="BPVZ01000081">
    <property type="protein sequence ID" value="GKV29014.1"/>
    <property type="molecule type" value="Genomic_DNA"/>
</dbReference>
<sequence length="125" mass="13522">MPLLLPAMSLVSHRQMQVDLIGGSLLGTLKLKNRNESSVGPLIKRVFPSSEPTGLLSSIKSGRPATRKRKANVHQRRPILRTVISGAGSSSCVSQARRSRNFGDCLVKCPWWCSLRLSGARAATG</sequence>
<proteinExistence type="predicted"/>
<protein>
    <submittedName>
        <fullName evidence="1">Uncharacterized protein</fullName>
    </submittedName>
</protein>